<evidence type="ECO:0000313" key="3">
    <source>
        <dbReference type="EMBL" id="RED65175.1"/>
    </source>
</evidence>
<evidence type="ECO:0000256" key="1">
    <source>
        <dbReference type="SAM" id="SignalP"/>
    </source>
</evidence>
<feature type="signal peptide" evidence="1">
    <location>
        <begin position="1"/>
        <end position="31"/>
    </location>
</feature>
<keyword evidence="1" id="KW-0732">Signal</keyword>
<evidence type="ECO:0000313" key="4">
    <source>
        <dbReference type="Proteomes" id="UP000256977"/>
    </source>
</evidence>
<dbReference type="AlphaFoldDB" id="A0A3D9IU00"/>
<dbReference type="RefSeq" id="WP_116063101.1">
    <property type="nucleotide sequence ID" value="NZ_QRDZ01000021.1"/>
</dbReference>
<dbReference type="Gene3D" id="2.60.120.260">
    <property type="entry name" value="Galactose-binding domain-like"/>
    <property type="match status" value="1"/>
</dbReference>
<keyword evidence="4" id="KW-1185">Reference proteome</keyword>
<dbReference type="InterPro" id="IPR008979">
    <property type="entry name" value="Galactose-bd-like_sf"/>
</dbReference>
<organism evidence="3 4">
    <name type="scientific">Cohnella phaseoli</name>
    <dbReference type="NCBI Taxonomy" id="456490"/>
    <lineage>
        <taxon>Bacteria</taxon>
        <taxon>Bacillati</taxon>
        <taxon>Bacillota</taxon>
        <taxon>Bacilli</taxon>
        <taxon>Bacillales</taxon>
        <taxon>Paenibacillaceae</taxon>
        <taxon>Cohnella</taxon>
    </lineage>
</organism>
<evidence type="ECO:0000259" key="2">
    <source>
        <dbReference type="PROSITE" id="PS50022"/>
    </source>
</evidence>
<dbReference type="SUPFAM" id="SSF49785">
    <property type="entry name" value="Galactose-binding domain-like"/>
    <property type="match status" value="1"/>
</dbReference>
<dbReference type="OrthoDB" id="2483993at2"/>
<dbReference type="InterPro" id="IPR000421">
    <property type="entry name" value="FA58C"/>
</dbReference>
<dbReference type="InterPro" id="IPR011050">
    <property type="entry name" value="Pectin_lyase_fold/virulence"/>
</dbReference>
<feature type="domain" description="F5/8 type C" evidence="2">
    <location>
        <begin position="581"/>
        <end position="726"/>
    </location>
</feature>
<dbReference type="PROSITE" id="PS50022">
    <property type="entry name" value="FA58C_3"/>
    <property type="match status" value="1"/>
</dbReference>
<dbReference type="InterPro" id="IPR006626">
    <property type="entry name" value="PbH1"/>
</dbReference>
<gene>
    <name evidence="3" type="ORF">DFP98_12166</name>
</gene>
<feature type="chain" id="PRO_5017828195" evidence="1">
    <location>
        <begin position="32"/>
        <end position="726"/>
    </location>
</feature>
<proteinExistence type="predicted"/>
<dbReference type="Proteomes" id="UP000256977">
    <property type="component" value="Unassembled WGS sequence"/>
</dbReference>
<dbReference type="SUPFAM" id="SSF51126">
    <property type="entry name" value="Pectin lyase-like"/>
    <property type="match status" value="1"/>
</dbReference>
<protein>
    <submittedName>
        <fullName evidence="3">F5/8 type C domain-containing protein</fullName>
    </submittedName>
</protein>
<dbReference type="EMBL" id="QRDZ01000021">
    <property type="protein sequence ID" value="RED65175.1"/>
    <property type="molecule type" value="Genomic_DNA"/>
</dbReference>
<dbReference type="Pfam" id="PF22633">
    <property type="entry name" value="F5_F8_type_C_2"/>
    <property type="match status" value="1"/>
</dbReference>
<reference evidence="3 4" key="1">
    <citation type="submission" date="2018-07" db="EMBL/GenBank/DDBJ databases">
        <title>Genomic Encyclopedia of Type Strains, Phase III (KMG-III): the genomes of soil and plant-associated and newly described type strains.</title>
        <authorList>
            <person name="Whitman W."/>
        </authorList>
    </citation>
    <scope>NUCLEOTIDE SEQUENCE [LARGE SCALE GENOMIC DNA]</scope>
    <source>
        <strain evidence="3 4">CECT 7287</strain>
    </source>
</reference>
<name>A0A3D9IU00_9BACL</name>
<sequence>MSSKRQMLGMLFFAAAFVAVLLLVKPGEASAAVYYVNNQSGSGCNNAGAGTSTAAPWCDFTPVNAKTFSAGDQVLLKSGAAWTGQTLNLQGEGTASQPILLSSYSTGNKPIIAPGTIDSIAILLNGKGGWKIANLELSNAWEGIRLQYDHVYNKDYIWIENLTIRNMTSAYNSAPTSYNHTSAGISVKTMADAVSPPYSDKVNAPGRLTALTNLTIKNVNFYNCDTATWFGAPVTGFNPSEHLWVKKVIMQDLTIDGGGMWGFNALFVDGGVFTNLVAKNIGGVSNPFGSAGFVIAYSKNVEVIGGEIVNVSRHPDQNYDGVGFDFEGVGKNISLRNMNIRNTAGAGIFHYNNSGLPDIDTVIDNNIVSHYGNNPGNSSEGIYFAGGSGIVTNNVFNNSFARSTYGGSYGEFVFAKNTANTVSPSFVPVPPSVIGAPAGTGLVTSQVPGTLRNDSNGEVGFKFTTGATEITLQGLGRKAVAGNYKTHTLKLRKDSDKSLVGACSVSTSTAVPDSQGYQYCKLAANVSLQPATSYLLTSTEDYGGDYWHSDDTTIALGTGTVNGSIYNNGGGWSSGIAGNRAYGPVTLLYTLTNIARSGTAAASGTDTANGYAASKVNDGIASTDFNGWASASPAMPQWIEIDFGSNKTFGRVELYTTSGYELRGYQIQVWNGSSWVNAFPAVTGNSSAHRTHTFAAVTGSKIRVYSTQGDAASSYARVNELEVYSY</sequence>
<dbReference type="SMART" id="SM00710">
    <property type="entry name" value="PbH1"/>
    <property type="match status" value="7"/>
</dbReference>
<accession>A0A3D9IU00</accession>
<comment type="caution">
    <text evidence="3">The sequence shown here is derived from an EMBL/GenBank/DDBJ whole genome shotgun (WGS) entry which is preliminary data.</text>
</comment>